<comment type="caution">
    <text evidence="2">The sequence shown here is derived from an EMBL/GenBank/DDBJ whole genome shotgun (WGS) entry which is preliminary data.</text>
</comment>
<dbReference type="Proteomes" id="UP000051634">
    <property type="component" value="Unassembled WGS sequence"/>
</dbReference>
<gene>
    <name evidence="2" type="ORF">Ga0074115_106112</name>
    <name evidence="3" type="ORF">Ga0076813_13043</name>
</gene>
<keyword evidence="5" id="KW-1185">Reference proteome</keyword>
<accession>A0A0T5YSI2</accession>
<feature type="chain" id="PRO_5007432372" evidence="1">
    <location>
        <begin position="23"/>
        <end position="143"/>
    </location>
</feature>
<name>A0A0T5YSI2_9GAMM</name>
<evidence type="ECO:0000313" key="5">
    <source>
        <dbReference type="Proteomes" id="UP000051634"/>
    </source>
</evidence>
<protein>
    <submittedName>
        <fullName evidence="2">Uncharacterized protein</fullName>
    </submittedName>
</protein>
<proteinExistence type="predicted"/>
<dbReference type="EMBL" id="LMXI01000390">
    <property type="protein sequence ID" value="KRT58210.1"/>
    <property type="molecule type" value="Genomic_DNA"/>
</dbReference>
<evidence type="ECO:0000313" key="2">
    <source>
        <dbReference type="EMBL" id="KRT53556.1"/>
    </source>
</evidence>
<reference evidence="4 5" key="1">
    <citation type="submission" date="2015-11" db="EMBL/GenBank/DDBJ databases">
        <title>The genome of Candidatus Endoriftia persephone in Ridgeia piscesae and population structure of the North Eastern Pacific vestimentiferan symbionts.</title>
        <authorList>
            <person name="Perez M."/>
            <person name="Juniper K.S."/>
        </authorList>
    </citation>
    <scope>NUCLEOTIDE SEQUENCE [LARGE SCALE GENOMIC DNA]</scope>
    <source>
        <strain evidence="3">Ind10</strain>
        <strain evidence="2">Ind11</strain>
    </source>
</reference>
<keyword evidence="1" id="KW-0732">Signal</keyword>
<feature type="signal peptide" evidence="1">
    <location>
        <begin position="1"/>
        <end position="22"/>
    </location>
</feature>
<dbReference type="STRING" id="54398.Ga0074115_106112"/>
<evidence type="ECO:0000256" key="1">
    <source>
        <dbReference type="SAM" id="SignalP"/>
    </source>
</evidence>
<evidence type="ECO:0000313" key="4">
    <source>
        <dbReference type="Proteomes" id="UP000051276"/>
    </source>
</evidence>
<organism evidence="2 5">
    <name type="scientific">endosymbiont of Ridgeia piscesae</name>
    <dbReference type="NCBI Taxonomy" id="54398"/>
    <lineage>
        <taxon>Bacteria</taxon>
        <taxon>Pseudomonadati</taxon>
        <taxon>Pseudomonadota</taxon>
        <taxon>Gammaproteobacteria</taxon>
        <taxon>sulfur-oxidizing symbionts</taxon>
    </lineage>
</organism>
<dbReference type="PROSITE" id="PS51257">
    <property type="entry name" value="PROKAR_LIPOPROTEIN"/>
    <property type="match status" value="1"/>
</dbReference>
<sequence>MRVVMPGLILSLSLLTGGPLYAGAACVVAKELGNSLAIELVAGPNETVSSATDKGVERLRKKGFHKKYQDPHAQAISDLKHAYAVVIKTQYKTFRGKPRTSYGCGFSPYSYQGAEQAALLDLQNYSWGWKPAYGYEVFKKLKY</sequence>
<dbReference type="EMBL" id="LDXT01000097">
    <property type="protein sequence ID" value="KRT53556.1"/>
    <property type="molecule type" value="Genomic_DNA"/>
</dbReference>
<dbReference type="Proteomes" id="UP000051276">
    <property type="component" value="Unassembled WGS sequence"/>
</dbReference>
<evidence type="ECO:0000313" key="3">
    <source>
        <dbReference type="EMBL" id="KRT58210.1"/>
    </source>
</evidence>
<dbReference type="AlphaFoldDB" id="A0A0T5YSI2"/>